<name>A0A8S9XCF9_APOLU</name>
<comment type="caution">
    <text evidence="7">The sequence shown here is derived from an EMBL/GenBank/DDBJ whole genome shotgun (WGS) entry which is preliminary data.</text>
</comment>
<evidence type="ECO:0000256" key="3">
    <source>
        <dbReference type="ARBA" id="ARBA00023015"/>
    </source>
</evidence>
<evidence type="ECO:0000313" key="8">
    <source>
        <dbReference type="Proteomes" id="UP000466442"/>
    </source>
</evidence>
<organism evidence="7 8">
    <name type="scientific">Apolygus lucorum</name>
    <name type="common">Small green plant bug</name>
    <name type="synonym">Lygocoris lucorum</name>
    <dbReference type="NCBI Taxonomy" id="248454"/>
    <lineage>
        <taxon>Eukaryota</taxon>
        <taxon>Metazoa</taxon>
        <taxon>Ecdysozoa</taxon>
        <taxon>Arthropoda</taxon>
        <taxon>Hexapoda</taxon>
        <taxon>Insecta</taxon>
        <taxon>Pterygota</taxon>
        <taxon>Neoptera</taxon>
        <taxon>Paraneoptera</taxon>
        <taxon>Hemiptera</taxon>
        <taxon>Heteroptera</taxon>
        <taxon>Panheteroptera</taxon>
        <taxon>Cimicomorpha</taxon>
        <taxon>Miridae</taxon>
        <taxon>Mirini</taxon>
        <taxon>Apolygus</taxon>
    </lineage>
</organism>
<keyword evidence="8" id="KW-1185">Reference proteome</keyword>
<evidence type="ECO:0000313" key="7">
    <source>
        <dbReference type="EMBL" id="KAF6205981.1"/>
    </source>
</evidence>
<evidence type="ECO:0000256" key="4">
    <source>
        <dbReference type="ARBA" id="ARBA00023163"/>
    </source>
</evidence>
<proteinExistence type="predicted"/>
<comment type="subunit">
    <text evidence="1">Self-associates forming complexes of several hundred monomers.</text>
</comment>
<comment type="function">
    <text evidence="5">Involved in transvection phenomena (= synapsis-dependent gene expression), where the synaptic pairing of chromosomes carrying genes with which zeste interacts influences the expression of these genes. Zeste binds to DNA and stimulates transcription from a nearby promoter.</text>
</comment>
<evidence type="ECO:0000256" key="1">
    <source>
        <dbReference type="ARBA" id="ARBA00011764"/>
    </source>
</evidence>
<dbReference type="Proteomes" id="UP000466442">
    <property type="component" value="Unassembled WGS sequence"/>
</dbReference>
<protein>
    <recommendedName>
        <fullName evidence="2">Regulatory protein zeste</fullName>
    </recommendedName>
</protein>
<keyword evidence="3" id="KW-0805">Transcription regulation</keyword>
<reference evidence="7" key="1">
    <citation type="journal article" date="2021" name="Mol. Ecol. Resour.">
        <title>Apolygus lucorum genome provides insights into omnivorousness and mesophyll feeding.</title>
        <authorList>
            <person name="Liu Y."/>
            <person name="Liu H."/>
            <person name="Wang H."/>
            <person name="Huang T."/>
            <person name="Liu B."/>
            <person name="Yang B."/>
            <person name="Yin L."/>
            <person name="Li B."/>
            <person name="Zhang Y."/>
            <person name="Zhang S."/>
            <person name="Jiang F."/>
            <person name="Zhang X."/>
            <person name="Ren Y."/>
            <person name="Wang B."/>
            <person name="Wang S."/>
            <person name="Lu Y."/>
            <person name="Wu K."/>
            <person name="Fan W."/>
            <person name="Wang G."/>
        </authorList>
    </citation>
    <scope>NUCLEOTIDE SEQUENCE</scope>
    <source>
        <strain evidence="7">12Hb</strain>
    </source>
</reference>
<evidence type="ECO:0000256" key="5">
    <source>
        <dbReference type="ARBA" id="ARBA00025466"/>
    </source>
</evidence>
<dbReference type="OrthoDB" id="6626591at2759"/>
<keyword evidence="4" id="KW-0804">Transcription</keyword>
<feature type="domain" description="Myb/SANT-like DNA-binding" evidence="6">
    <location>
        <begin position="9"/>
        <end position="67"/>
    </location>
</feature>
<dbReference type="AlphaFoldDB" id="A0A8S9XCF9"/>
<sequence length="69" mass="7889">KEEPSLKLSAIETDILIQCVRMFSSVLENKRTDAVSNEEKLKAWENVAITFNAQDNVKPRDVKSLKLKK</sequence>
<evidence type="ECO:0000259" key="6">
    <source>
        <dbReference type="Pfam" id="PF13873"/>
    </source>
</evidence>
<gene>
    <name evidence="7" type="ORF">GE061_017205</name>
</gene>
<evidence type="ECO:0000256" key="2">
    <source>
        <dbReference type="ARBA" id="ARBA00016807"/>
    </source>
</evidence>
<dbReference type="EMBL" id="WIXP02000008">
    <property type="protein sequence ID" value="KAF6205981.1"/>
    <property type="molecule type" value="Genomic_DNA"/>
</dbReference>
<feature type="non-terminal residue" evidence="7">
    <location>
        <position position="1"/>
    </location>
</feature>
<dbReference type="Pfam" id="PF13873">
    <property type="entry name" value="Myb_DNA-bind_5"/>
    <property type="match status" value="1"/>
</dbReference>
<accession>A0A8S9XCF9</accession>
<dbReference type="InterPro" id="IPR028002">
    <property type="entry name" value="Myb_DNA-bind_5"/>
</dbReference>